<reference evidence="4" key="1">
    <citation type="submission" date="2016-10" db="EMBL/GenBank/DDBJ databases">
        <authorList>
            <person name="Varghese N."/>
            <person name="Submissions S."/>
        </authorList>
    </citation>
    <scope>NUCLEOTIDE SEQUENCE [LARGE SCALE GENOMIC DNA]</scope>
    <source>
        <strain evidence="4">EPL6</strain>
    </source>
</reference>
<gene>
    <name evidence="3" type="ORF">SAMN05428957_10249</name>
</gene>
<dbReference type="FunFam" id="3.40.50.720:FF:000084">
    <property type="entry name" value="Short-chain dehydrogenase reductase"/>
    <property type="match status" value="1"/>
</dbReference>
<dbReference type="Gene3D" id="3.40.50.720">
    <property type="entry name" value="NAD(P)-binding Rossmann-like Domain"/>
    <property type="match status" value="1"/>
</dbReference>
<dbReference type="AlphaFoldDB" id="A0A1G9Q5C6"/>
<dbReference type="SUPFAM" id="SSF51735">
    <property type="entry name" value="NAD(P)-binding Rossmann-fold domains"/>
    <property type="match status" value="1"/>
</dbReference>
<dbReference type="SMART" id="SM00822">
    <property type="entry name" value="PKS_KR"/>
    <property type="match status" value="1"/>
</dbReference>
<dbReference type="InterPro" id="IPR020904">
    <property type="entry name" value="Sc_DH/Rdtase_CS"/>
</dbReference>
<dbReference type="InterPro" id="IPR036291">
    <property type="entry name" value="NAD(P)-bd_dom_sf"/>
</dbReference>
<name>A0A1G9Q5C6_9BURK</name>
<accession>A0A1G9Q5C6</accession>
<proteinExistence type="inferred from homology"/>
<dbReference type="InterPro" id="IPR002347">
    <property type="entry name" value="SDR_fam"/>
</dbReference>
<dbReference type="InterPro" id="IPR051687">
    <property type="entry name" value="Peroxisomal_Beta-Oxidation"/>
</dbReference>
<dbReference type="STRING" id="1527607.SAMN05428957_10249"/>
<comment type="similarity">
    <text evidence="1">Belongs to the short-chain dehydrogenases/reductases (SDR) family.</text>
</comment>
<evidence type="ECO:0000313" key="3">
    <source>
        <dbReference type="EMBL" id="SDM05707.1"/>
    </source>
</evidence>
<dbReference type="Pfam" id="PF13561">
    <property type="entry name" value="adh_short_C2"/>
    <property type="match status" value="1"/>
</dbReference>
<dbReference type="RefSeq" id="WP_245703810.1">
    <property type="nucleotide sequence ID" value="NZ_FNHP01000002.1"/>
</dbReference>
<dbReference type="EMBL" id="FNHP01000002">
    <property type="protein sequence ID" value="SDM05707.1"/>
    <property type="molecule type" value="Genomic_DNA"/>
</dbReference>
<evidence type="ECO:0000313" key="4">
    <source>
        <dbReference type="Proteomes" id="UP000198552"/>
    </source>
</evidence>
<dbReference type="PROSITE" id="PS00061">
    <property type="entry name" value="ADH_SHORT"/>
    <property type="match status" value="1"/>
</dbReference>
<evidence type="ECO:0000256" key="1">
    <source>
        <dbReference type="ARBA" id="ARBA00006484"/>
    </source>
</evidence>
<dbReference type="PANTHER" id="PTHR45024">
    <property type="entry name" value="DEHYDROGENASES, SHORT CHAIN"/>
    <property type="match status" value="1"/>
</dbReference>
<feature type="domain" description="Ketoreductase" evidence="2">
    <location>
        <begin position="11"/>
        <end position="207"/>
    </location>
</feature>
<dbReference type="PRINTS" id="PR00081">
    <property type="entry name" value="GDHRDH"/>
</dbReference>
<keyword evidence="4" id="KW-1185">Reference proteome</keyword>
<evidence type="ECO:0000259" key="2">
    <source>
        <dbReference type="SMART" id="SM00822"/>
    </source>
</evidence>
<protein>
    <recommendedName>
        <fullName evidence="2">Ketoreductase domain-containing protein</fullName>
    </recommendedName>
</protein>
<sequence>MSVQTPAMQDKVVVVTGAGNGIGRAVALLLGQQGARVVVNDLGSSGSGEGADAGPAQRVADEITAAGGSAVANTDSVATPEGANAIIQTAIERFGRIDGVVNNAGILRDRMFHKMNREEWQSVIDVHLHGSYFVSRAAAPYFKDQGGGAYVHMTSTSGLIGNYGQANYAAAKLGIAALSRSIALDMSRYHVRSNCIAPFAWSRLIGTLPSETEAEKQRLARMQSMKPEQVAQVAAFLLSDAARDVTGQILAVRGNEVMVMSQPRPVASVHSAGGWDAQSLSERALPALRRAFTPLERSPDVFNWDPV</sequence>
<dbReference type="PRINTS" id="PR00080">
    <property type="entry name" value="SDRFAMILY"/>
</dbReference>
<dbReference type="InterPro" id="IPR057326">
    <property type="entry name" value="KR_dom"/>
</dbReference>
<dbReference type="PANTHER" id="PTHR45024:SF3">
    <property type="entry name" value="BLL2957 PROTEIN"/>
    <property type="match status" value="1"/>
</dbReference>
<dbReference type="Proteomes" id="UP000198552">
    <property type="component" value="Unassembled WGS sequence"/>
</dbReference>
<organism evidence="3 4">
    <name type="scientific">Oryzisolibacter propanilivorax</name>
    <dbReference type="NCBI Taxonomy" id="1527607"/>
    <lineage>
        <taxon>Bacteria</taxon>
        <taxon>Pseudomonadati</taxon>
        <taxon>Pseudomonadota</taxon>
        <taxon>Betaproteobacteria</taxon>
        <taxon>Burkholderiales</taxon>
        <taxon>Comamonadaceae</taxon>
        <taxon>Oryzisolibacter</taxon>
    </lineage>
</organism>